<accession>A0A7S9LIZ4</accession>
<dbReference type="NCBIfam" id="TIGR01541">
    <property type="entry name" value="tape_meas_lam_C"/>
    <property type="match status" value="1"/>
</dbReference>
<gene>
    <name evidence="3" type="ORF">IZU98_03515</name>
</gene>
<name>A0A7S9LIZ4_9PSED</name>
<evidence type="ECO:0000259" key="2">
    <source>
        <dbReference type="Pfam" id="PF09718"/>
    </source>
</evidence>
<evidence type="ECO:0000256" key="1">
    <source>
        <dbReference type="SAM" id="Coils"/>
    </source>
</evidence>
<dbReference type="EMBL" id="CP064946">
    <property type="protein sequence ID" value="QPH49811.1"/>
    <property type="molecule type" value="Genomic_DNA"/>
</dbReference>
<proteinExistence type="predicted"/>
<evidence type="ECO:0000313" key="3">
    <source>
        <dbReference type="EMBL" id="QPH49811.1"/>
    </source>
</evidence>
<organism evidence="3 4">
    <name type="scientific">Pseudomonas fulva</name>
    <dbReference type="NCBI Taxonomy" id="47880"/>
    <lineage>
        <taxon>Bacteria</taxon>
        <taxon>Pseudomonadati</taxon>
        <taxon>Pseudomonadota</taxon>
        <taxon>Gammaproteobacteria</taxon>
        <taxon>Pseudomonadales</taxon>
        <taxon>Pseudomonadaceae</taxon>
        <taxon>Pseudomonas</taxon>
    </lineage>
</organism>
<sequence length="856" mass="89780">MASRSLGTLTLDLIAKVGGFVAGMDAAERSSDKWRKSVERNAKAAGAAVGAGAAAAVTALTAFTVSAVNSTAATAKDITNLSNLAGLSTTQFQKYAAAATTVGVEQDKLSDIFKDTNDKVGDFLATGGGELKNFFETIAPQVGVTAEQFRNLNSADALQLYVSSLQKANVNQAQMTFFMEAIADEASALVPLLSNGGKGFRELGDAAEATGMILDTQTIAAAQQFNTELTVLGQYVSAAKVQLAAEFMPVLAQMSKDLASGTKEVGGLRSAMSSLGDGLVSVAVFVANTIDVVRGAFNLTAQALVGTFTTAMGYLQKLGAGANQILGFITFGDMSKNFKATADSFAVDATDSLNAARLAHSAMVEEFNKPLMGDRIREYVESAKKAAAALPPITPLGSVGPGFKGLTDVQKAAAKEAEASVKRINKAFEATEEDLSRQIALINTTTDARKNATEVAKLQFDIESGKLVGINAQQKKRLEGLAAELDRLQKLKRANEDAAKAAAFAAALKSSNQTVRSGFEIELAGAGSGDKLKDRLKADLAIQQDYQSQLAELQKQFNSGDISQELYSQETDLLRQALAERMEIQQLYYTQQDEVQANWMDGVSEAWQNFADEAQNYSQIAADATTSVLGSARDELSTFMSDVATGSKNAGDALINMVSGFAKATIGALTDMAAQWLVYQAVQLVVGKTTQASAGLALIANAQATAFQASLSAFASTAAIPIIGPAMAPAAAAAAAAATAPMVAGVASTALMGMAHSGIDNIPQEGTWLLDGGERVLNPNQNRDLTAYLRKVNSVGADSNRRAGVTINAPVTVQAQPGMSDEAARRQGEMMAKGLEEQMEQVIYKATQQGGILWRK</sequence>
<feature type="domain" description="Bacteriophage tail tape measure C-terminal" evidence="2">
    <location>
        <begin position="598"/>
        <end position="683"/>
    </location>
</feature>
<dbReference type="Proteomes" id="UP000594430">
    <property type="component" value="Chromosome"/>
</dbReference>
<reference evidence="3 4" key="1">
    <citation type="submission" date="2020-11" db="EMBL/GenBank/DDBJ databases">
        <title>Pseudomonas fulva producing VIM-24.</title>
        <authorList>
            <person name="Liu S."/>
        </authorList>
    </citation>
    <scope>NUCLEOTIDE SEQUENCE [LARGE SCALE GENOMIC DNA]</scope>
    <source>
        <strain evidence="3 4">ZDHY414</strain>
    </source>
</reference>
<dbReference type="Pfam" id="PF09718">
    <property type="entry name" value="Tape_meas_lam_C"/>
    <property type="match status" value="1"/>
</dbReference>
<dbReference type="InterPro" id="IPR006431">
    <property type="entry name" value="Phage_tape_meas_C"/>
</dbReference>
<evidence type="ECO:0000313" key="4">
    <source>
        <dbReference type="Proteomes" id="UP000594430"/>
    </source>
</evidence>
<feature type="coiled-coil region" evidence="1">
    <location>
        <begin position="471"/>
        <end position="501"/>
    </location>
</feature>
<protein>
    <submittedName>
        <fullName evidence="3">Phage tail tape measure protein</fullName>
    </submittedName>
</protein>
<keyword evidence="1" id="KW-0175">Coiled coil</keyword>
<dbReference type="AlphaFoldDB" id="A0A7S9LIZ4"/>
<dbReference type="RefSeq" id="WP_196110421.1">
    <property type="nucleotide sequence ID" value="NZ_CP064943.1"/>
</dbReference>